<feature type="chain" id="PRO_5021758419" evidence="2">
    <location>
        <begin position="24"/>
        <end position="344"/>
    </location>
</feature>
<dbReference type="EMBL" id="CP036291">
    <property type="protein sequence ID" value="QDU90039.1"/>
    <property type="molecule type" value="Genomic_DNA"/>
</dbReference>
<feature type="signal peptide" evidence="2">
    <location>
        <begin position="1"/>
        <end position="23"/>
    </location>
</feature>
<keyword evidence="4" id="KW-1185">Reference proteome</keyword>
<name>A0A518DEY7_9BACT</name>
<gene>
    <name evidence="3" type="ORF">Pla175_34380</name>
</gene>
<reference evidence="3 4" key="1">
    <citation type="submission" date="2019-02" db="EMBL/GenBank/DDBJ databases">
        <title>Deep-cultivation of Planctomycetes and their phenomic and genomic characterization uncovers novel biology.</title>
        <authorList>
            <person name="Wiegand S."/>
            <person name="Jogler M."/>
            <person name="Boedeker C."/>
            <person name="Pinto D."/>
            <person name="Vollmers J."/>
            <person name="Rivas-Marin E."/>
            <person name="Kohn T."/>
            <person name="Peeters S.H."/>
            <person name="Heuer A."/>
            <person name="Rast P."/>
            <person name="Oberbeckmann S."/>
            <person name="Bunk B."/>
            <person name="Jeske O."/>
            <person name="Meyerdierks A."/>
            <person name="Storesund J.E."/>
            <person name="Kallscheuer N."/>
            <person name="Luecker S."/>
            <person name="Lage O.M."/>
            <person name="Pohl T."/>
            <person name="Merkel B.J."/>
            <person name="Hornburger P."/>
            <person name="Mueller R.-W."/>
            <person name="Bruemmer F."/>
            <person name="Labrenz M."/>
            <person name="Spormann A.M."/>
            <person name="Op den Camp H."/>
            <person name="Overmann J."/>
            <person name="Amann R."/>
            <person name="Jetten M.S.M."/>
            <person name="Mascher T."/>
            <person name="Medema M.H."/>
            <person name="Devos D.P."/>
            <person name="Kaster A.-K."/>
            <person name="Ovreas L."/>
            <person name="Rohde M."/>
            <person name="Galperin M.Y."/>
            <person name="Jogler C."/>
        </authorList>
    </citation>
    <scope>NUCLEOTIDE SEQUENCE [LARGE SCALE GENOMIC DNA]</scope>
    <source>
        <strain evidence="3 4">Pla175</strain>
    </source>
</reference>
<evidence type="ECO:0000256" key="2">
    <source>
        <dbReference type="SAM" id="SignalP"/>
    </source>
</evidence>
<keyword evidence="2" id="KW-0732">Signal</keyword>
<feature type="compositionally biased region" description="Polar residues" evidence="1">
    <location>
        <begin position="269"/>
        <end position="279"/>
    </location>
</feature>
<dbReference type="Proteomes" id="UP000317429">
    <property type="component" value="Chromosome"/>
</dbReference>
<feature type="region of interest" description="Disordered" evidence="1">
    <location>
        <begin position="217"/>
        <end position="300"/>
    </location>
</feature>
<dbReference type="PROSITE" id="PS51257">
    <property type="entry name" value="PROKAR_LIPOPROTEIN"/>
    <property type="match status" value="1"/>
</dbReference>
<evidence type="ECO:0000313" key="4">
    <source>
        <dbReference type="Proteomes" id="UP000317429"/>
    </source>
</evidence>
<organism evidence="3 4">
    <name type="scientific">Pirellulimonas nuda</name>
    <dbReference type="NCBI Taxonomy" id="2528009"/>
    <lineage>
        <taxon>Bacteria</taxon>
        <taxon>Pseudomonadati</taxon>
        <taxon>Planctomycetota</taxon>
        <taxon>Planctomycetia</taxon>
        <taxon>Pirellulales</taxon>
        <taxon>Lacipirellulaceae</taxon>
        <taxon>Pirellulimonas</taxon>
    </lineage>
</organism>
<evidence type="ECO:0000313" key="3">
    <source>
        <dbReference type="EMBL" id="QDU90039.1"/>
    </source>
</evidence>
<evidence type="ECO:0000256" key="1">
    <source>
        <dbReference type="SAM" id="MobiDB-lite"/>
    </source>
</evidence>
<proteinExistence type="predicted"/>
<dbReference type="KEGG" id="pnd:Pla175_34380"/>
<sequence length="344" mass="36145" precursor="true">MSRMLFSVAILALACFASVDAWAQCTSCAQPVVAFSPVVQAPVMQPAPQPVVWQTQTTTARDGWYPGKVIGNLFRPRATTTVTTNYAPAAPSFVPVTAGYVPQTVGYAPQMVSYAPTATSYTAAYRPTFPPSYSLAMEVPLQTVYRPIVEPACNSCGTDPCGCTSCAMPVTMSAPGCSSCGQASTAAFAAPSSGCASCSAPASFSSNVAPSYYEEPAGQSYVPQNSGQPTPAPSLGADENPAAERSVLEKPPVEPQIDPQAEPSDLGPSGTSIEDSSTYFEAPQLYDPRDRTTRRPTAPVWNAVYEKPADSGTVHRTSLRVESEAPAPVRRTQVGFEGWTSAAN</sequence>
<dbReference type="AlphaFoldDB" id="A0A518DEY7"/>
<protein>
    <submittedName>
        <fullName evidence="3">Uncharacterized protein</fullName>
    </submittedName>
</protein>
<accession>A0A518DEY7</accession>